<dbReference type="PANTHER" id="PTHR36441">
    <property type="entry name" value="HYPOTHETICAL CYTOSOLIC PROTEIN"/>
    <property type="match status" value="1"/>
</dbReference>
<dbReference type="SUPFAM" id="SSF103007">
    <property type="entry name" value="Hypothetical protein TT1725"/>
    <property type="match status" value="1"/>
</dbReference>
<reference evidence="1 3" key="1">
    <citation type="submission" date="2014-03" db="EMBL/GenBank/DDBJ databases">
        <title>Complete genome sequence of the Radio-Resistant Rubrobacter radiotolerans RSPS-4.</title>
        <authorList>
            <person name="Egas C.C."/>
            <person name="Barroso C.C."/>
            <person name="Froufe H.J.C."/>
            <person name="Pacheco J.J."/>
            <person name="Albuquerque L.L."/>
            <person name="da Costa M.M.S."/>
        </authorList>
    </citation>
    <scope>NUCLEOTIDE SEQUENCE [LARGE SCALE GENOMIC DNA]</scope>
    <source>
        <strain evidence="1 3">RSPS-4</strain>
    </source>
</reference>
<name>A0A023X3X3_RUBRA</name>
<dbReference type="PANTHER" id="PTHR36441:SF1">
    <property type="entry name" value="DUF503 DOMAIN-CONTAINING PROTEIN"/>
    <property type="match status" value="1"/>
</dbReference>
<proteinExistence type="predicted"/>
<evidence type="ECO:0000313" key="3">
    <source>
        <dbReference type="Proteomes" id="UP000025229"/>
    </source>
</evidence>
<dbReference type="eggNOG" id="COG1550">
    <property type="taxonomic scope" value="Bacteria"/>
</dbReference>
<dbReference type="AlphaFoldDB" id="A0A023X3X3"/>
<dbReference type="Pfam" id="PF04456">
    <property type="entry name" value="DUF503"/>
    <property type="match status" value="1"/>
</dbReference>
<dbReference type="EMBL" id="JAWXXX010000001">
    <property type="protein sequence ID" value="MDX5894107.1"/>
    <property type="molecule type" value="Genomic_DNA"/>
</dbReference>
<gene>
    <name evidence="1" type="ORF">RradSPS_1417</name>
    <name evidence="2" type="ORF">SIL72_08700</name>
</gene>
<dbReference type="OrthoDB" id="9809023at2"/>
<dbReference type="InterPro" id="IPR036746">
    <property type="entry name" value="TT1725-like_sf"/>
</dbReference>
<dbReference type="RefSeq" id="WP_038681652.1">
    <property type="nucleotide sequence ID" value="NZ_CP007514.1"/>
</dbReference>
<dbReference type="STRING" id="42256.RradSPS_1417"/>
<evidence type="ECO:0000313" key="1">
    <source>
        <dbReference type="EMBL" id="AHY46700.1"/>
    </source>
</evidence>
<dbReference type="Gene3D" id="3.30.70.1120">
    <property type="entry name" value="TT1725-like"/>
    <property type="match status" value="1"/>
</dbReference>
<evidence type="ECO:0000313" key="2">
    <source>
        <dbReference type="EMBL" id="MDX5894107.1"/>
    </source>
</evidence>
<dbReference type="HOGENOM" id="CLU_149981_4_1_11"/>
<keyword evidence="3" id="KW-1185">Reference proteome</keyword>
<accession>A0A023X3X3</accession>
<organism evidence="1 3">
    <name type="scientific">Rubrobacter radiotolerans</name>
    <name type="common">Arthrobacter radiotolerans</name>
    <dbReference type="NCBI Taxonomy" id="42256"/>
    <lineage>
        <taxon>Bacteria</taxon>
        <taxon>Bacillati</taxon>
        <taxon>Actinomycetota</taxon>
        <taxon>Rubrobacteria</taxon>
        <taxon>Rubrobacterales</taxon>
        <taxon>Rubrobacteraceae</taxon>
        <taxon>Rubrobacter</taxon>
    </lineage>
</organism>
<dbReference type="InterPro" id="IPR007546">
    <property type="entry name" value="DUF503"/>
</dbReference>
<dbReference type="KEGG" id="rrd:RradSPS_1417"/>
<sequence length="93" mass="10775">MFCNVRLEVELPYASSLKEKRQTVRSIKDRLRKRNVSVVESARQDAWQRAVIEVAFAAVSFGAAEEKRNEIRSMLLGYPQLAISDWQEEFSKL</sequence>
<dbReference type="EMBL" id="CP007514">
    <property type="protein sequence ID" value="AHY46700.1"/>
    <property type="molecule type" value="Genomic_DNA"/>
</dbReference>
<reference evidence="2" key="2">
    <citation type="submission" date="2023-11" db="EMBL/GenBank/DDBJ databases">
        <title>MicrobeMod: A computational toolkit for identifying prokaryotic methylation and restriction-modification with nanopore sequencing.</title>
        <authorList>
            <person name="Crits-Christoph A."/>
            <person name="Kang S.C."/>
            <person name="Lee H."/>
            <person name="Ostrov N."/>
        </authorList>
    </citation>
    <scope>NUCLEOTIDE SEQUENCE</scope>
    <source>
        <strain evidence="2">ATCC 51242</strain>
    </source>
</reference>
<dbReference type="Proteomes" id="UP001281130">
    <property type="component" value="Unassembled WGS sequence"/>
</dbReference>
<dbReference type="Proteomes" id="UP000025229">
    <property type="component" value="Chromosome"/>
</dbReference>
<protein>
    <submittedName>
        <fullName evidence="2">DUF503 domain-containing protein</fullName>
    </submittedName>
</protein>